<dbReference type="Proteomes" id="UP000808372">
    <property type="component" value="Chromosome 12"/>
</dbReference>
<evidence type="ECO:0000313" key="8">
    <source>
        <dbReference type="RefSeq" id="XP_038862121.1"/>
    </source>
</evidence>
<evidence type="ECO:0000256" key="3">
    <source>
        <dbReference type="ARBA" id="ARBA00022786"/>
    </source>
</evidence>
<dbReference type="GO" id="GO:0061630">
    <property type="term" value="F:ubiquitin protein ligase activity"/>
    <property type="evidence" value="ECO:0007669"/>
    <property type="project" value="InterPro"/>
</dbReference>
<accession>A0A8U1BWN2</accession>
<keyword evidence="1" id="KW-0479">Metal-binding</keyword>
<evidence type="ECO:0000256" key="2">
    <source>
        <dbReference type="ARBA" id="ARBA00022771"/>
    </source>
</evidence>
<protein>
    <submittedName>
        <fullName evidence="8">F-box only protein 40-like</fullName>
    </submittedName>
</protein>
<dbReference type="InterPro" id="IPR036047">
    <property type="entry name" value="F-box-like_dom_sf"/>
</dbReference>
<organism evidence="7 8">
    <name type="scientific">Salvelinus namaycush</name>
    <name type="common">Lake trout</name>
    <name type="synonym">Salmo namaycush</name>
    <dbReference type="NCBI Taxonomy" id="8040"/>
    <lineage>
        <taxon>Eukaryota</taxon>
        <taxon>Metazoa</taxon>
        <taxon>Chordata</taxon>
        <taxon>Craniata</taxon>
        <taxon>Vertebrata</taxon>
        <taxon>Euteleostomi</taxon>
        <taxon>Actinopterygii</taxon>
        <taxon>Neopterygii</taxon>
        <taxon>Teleostei</taxon>
        <taxon>Protacanthopterygii</taxon>
        <taxon>Salmoniformes</taxon>
        <taxon>Salmonidae</taxon>
        <taxon>Salmoninae</taxon>
        <taxon>Salvelinus</taxon>
    </lineage>
</organism>
<dbReference type="InterPro" id="IPR001293">
    <property type="entry name" value="Znf_TRAF"/>
</dbReference>
<sequence length="810" mass="92342">MLSRENLPPWDWSPHPQVVQHLWYKYERAQVDLFASLDKTHCPLWYSMSEPRRHCLSSRPPRPAGHRHCDSCYSRRCKAPVEISVSCVLIPCRLLCGALFHMCKEEEHALLCPNEKVPCLNAAFGCPIIMPRSWQAGHLQVCPASVVCCSMEWIRWPADEAYANTHLDVHAHTHTLHENLLKEEKAGEQLDLAMALDDQRHLFARMKMKTLYPEMIVKVEGEEEEKKEDKKKEKTEDWATVHLRNGASTLCTGADGVPETAVTDLSDFSLEKEEGDVGVEEPGGDISSDRYNRYERMFNMDKGGCNVDTKNSRGREGKEWNHWMELEEQSCREKKERRDAEGLMGALQAPEAPGRPRGTEANRNATGTTGMAPWQDGVLQRMAKEVTPQEFNMYLVHHGRMLLTFGQMDACTPREKDFVYGNIEPIPVQTLYSFKVPVSYREKQRSVHYYDASARAESTWACVDTSDLGALKESWWTDEADSTLLGYAEREVMGHQISEERGQDGLYVDMGMQTHSFKTAPFRRDTTLADLTRDRPLKLRLQLHAGSTSSRHNKASSAFTFLCGHSFQRREFPKHFRNVHTDIQTCASGWFEQRCPLAYLGCTYSQRRLEPFKQPATVTYNQELSIFNLRPTVPASQGEGPEPLKPSKSQSAPEPDPTPRRRRSRGEGDCDSLSALPSEVLCHMASFLDSLSLSQLALVSRLMREVCSSLLQDRGMVSLLWEKKTYKSGVAKWKAKTVWEFSHLFSTVDLWRFIDNVPSMSEHLKVCPYYQTWVPPQPVALPSMSHLQGGTQEQDNQQRQSLVAQFMGNR</sequence>
<feature type="domain" description="F-box" evidence="6">
    <location>
        <begin position="670"/>
        <end position="724"/>
    </location>
</feature>
<dbReference type="InterPro" id="IPR031890">
    <property type="entry name" value="Fbxo30/Fbxo40"/>
</dbReference>
<keyword evidence="4" id="KW-0862">Zinc</keyword>
<evidence type="ECO:0000256" key="4">
    <source>
        <dbReference type="ARBA" id="ARBA00022833"/>
    </source>
</evidence>
<keyword evidence="3" id="KW-0833">Ubl conjugation pathway</keyword>
<dbReference type="PANTHER" id="PTHR15933">
    <property type="entry name" value="PROTEIN CBG16327"/>
    <property type="match status" value="1"/>
</dbReference>
<keyword evidence="2" id="KW-0863">Zinc-finger</keyword>
<feature type="region of interest" description="Disordered" evidence="5">
    <location>
        <begin position="632"/>
        <end position="670"/>
    </location>
</feature>
<name>A0A8U1BWN2_SALNM</name>
<dbReference type="AlphaFoldDB" id="A0A8U1BWN2"/>
<dbReference type="PROSITE" id="PS50181">
    <property type="entry name" value="FBOX"/>
    <property type="match status" value="1"/>
</dbReference>
<evidence type="ECO:0000313" key="7">
    <source>
        <dbReference type="Proteomes" id="UP000808372"/>
    </source>
</evidence>
<dbReference type="InterPro" id="IPR001810">
    <property type="entry name" value="F-box_dom"/>
</dbReference>
<proteinExistence type="predicted"/>
<dbReference type="Pfam" id="PF15965">
    <property type="entry name" value="zf-TRAF_2"/>
    <property type="match status" value="1"/>
</dbReference>
<dbReference type="Gene3D" id="3.30.40.150">
    <property type="entry name" value="TRAF-like zinc-finger, N-terminal subdomain"/>
    <property type="match status" value="1"/>
</dbReference>
<reference evidence="8" key="1">
    <citation type="submission" date="2025-08" db="UniProtKB">
        <authorList>
            <consortium name="RefSeq"/>
        </authorList>
    </citation>
    <scope>IDENTIFICATION</scope>
    <source>
        <tissue evidence="8">White muscle</tissue>
    </source>
</reference>
<feature type="region of interest" description="Disordered" evidence="5">
    <location>
        <begin position="348"/>
        <end position="372"/>
    </location>
</feature>
<dbReference type="InterPro" id="IPR043013">
    <property type="entry name" value="Znf_TRAF_N"/>
</dbReference>
<dbReference type="GeneID" id="120057629"/>
<dbReference type="Gene3D" id="1.20.1280.50">
    <property type="match status" value="1"/>
</dbReference>
<dbReference type="RefSeq" id="XP_038862121.1">
    <property type="nucleotide sequence ID" value="XM_039006193.1"/>
</dbReference>
<dbReference type="PANTHER" id="PTHR15933:SF21">
    <property type="entry name" value="F-BOX ONLY PROTEIN 40"/>
    <property type="match status" value="1"/>
</dbReference>
<keyword evidence="7" id="KW-1185">Reference proteome</keyword>
<dbReference type="SUPFAM" id="SSF81383">
    <property type="entry name" value="F-box domain"/>
    <property type="match status" value="1"/>
</dbReference>
<dbReference type="GO" id="GO:0005737">
    <property type="term" value="C:cytoplasm"/>
    <property type="evidence" value="ECO:0007669"/>
    <property type="project" value="TreeGrafter"/>
</dbReference>
<evidence type="ECO:0000256" key="5">
    <source>
        <dbReference type="SAM" id="MobiDB-lite"/>
    </source>
</evidence>
<evidence type="ECO:0000259" key="6">
    <source>
        <dbReference type="PROSITE" id="PS50181"/>
    </source>
</evidence>
<gene>
    <name evidence="8" type="primary">LOC120057629</name>
</gene>
<evidence type="ECO:0000256" key="1">
    <source>
        <dbReference type="ARBA" id="ARBA00022723"/>
    </source>
</evidence>
<dbReference type="Pfam" id="PF15966">
    <property type="entry name" value="F-box_4"/>
    <property type="match status" value="1"/>
</dbReference>
<dbReference type="KEGG" id="snh:120057629"/>
<dbReference type="GO" id="GO:0008270">
    <property type="term" value="F:zinc ion binding"/>
    <property type="evidence" value="ECO:0007669"/>
    <property type="project" value="UniProtKB-KW"/>
</dbReference>